<dbReference type="EMBL" id="CYZT01000097">
    <property type="protein sequence ID" value="CUO46546.1"/>
    <property type="molecule type" value="Genomic_DNA"/>
</dbReference>
<feature type="transmembrane region" description="Helical" evidence="10">
    <location>
        <begin position="461"/>
        <end position="479"/>
    </location>
</feature>
<dbReference type="GO" id="GO:0005886">
    <property type="term" value="C:plasma membrane"/>
    <property type="evidence" value="ECO:0007669"/>
    <property type="project" value="UniProtKB-SubCell"/>
</dbReference>
<evidence type="ECO:0000313" key="12">
    <source>
        <dbReference type="Proteomes" id="UP000095746"/>
    </source>
</evidence>
<evidence type="ECO:0000256" key="7">
    <source>
        <dbReference type="ARBA" id="ARBA00022989"/>
    </source>
</evidence>
<feature type="transmembrane region" description="Helical" evidence="10">
    <location>
        <begin position="195"/>
        <end position="217"/>
    </location>
</feature>
<feature type="transmembrane region" description="Helical" evidence="10">
    <location>
        <begin position="116"/>
        <end position="140"/>
    </location>
</feature>
<dbReference type="PIRSF" id="PIRSF006603">
    <property type="entry name" value="DinF"/>
    <property type="match status" value="1"/>
</dbReference>
<keyword evidence="6 10" id="KW-0812">Transmembrane</keyword>
<evidence type="ECO:0000256" key="5">
    <source>
        <dbReference type="ARBA" id="ARBA00022475"/>
    </source>
</evidence>
<keyword evidence="9" id="KW-0046">Antibiotic resistance</keyword>
<evidence type="ECO:0000256" key="1">
    <source>
        <dbReference type="ARBA" id="ARBA00004651"/>
    </source>
</evidence>
<keyword evidence="7 10" id="KW-1133">Transmembrane helix</keyword>
<evidence type="ECO:0000256" key="4">
    <source>
        <dbReference type="ARBA" id="ARBA00022448"/>
    </source>
</evidence>
<dbReference type="InterPro" id="IPR002528">
    <property type="entry name" value="MATE_fam"/>
</dbReference>
<feature type="transmembrane region" description="Helical" evidence="10">
    <location>
        <begin position="79"/>
        <end position="96"/>
    </location>
</feature>
<feature type="transmembrane region" description="Helical" evidence="10">
    <location>
        <begin position="337"/>
        <end position="359"/>
    </location>
</feature>
<proteinExistence type="inferred from homology"/>
<sequence length="524" mass="56757">MQPPPVRNEFINAAFGIPYIKSGNSHFGECRILFDESLHLYYNKSIIRRFESEENGMPDSNSSLNPLGSLPINTLLPKFAIPSIVAYLVTSLYNIVDQIFIGQGVGYLGNAATNVAFPFTTVSTAIALMMGIGTAANFNLNLGAGNEERARRVAGTGLSCLALFSLTLGLIALFFRGPLLNLFGATPEVLPYAMIYTGITAFGLPMVTFTTGASSLVRADGSPTYSMLCTLSGAVLNTILDPVFIFGLDMGVAGGALATVLGQALSLVMVLYYLFRTRIRTIRLTAASLHPSGPLLRAICSLGVSPFLNQMAMFLVQITLNNTLTYYGALSHYGEDIPLACVGVISKVNILMLGFTLGISQGCQPIFSYNYGARQYSRVREAYRKAIVAASVICCIAFVCFQLFPRPIVALFDPSGSEEYFQFAERYFRIYMFMTLANAFQPITANFFTSIGKAKRGALIALTRQVIFLIPLILIFPLFLGIDGVMYAGPIADSAAVVVALALVTREMKRMPHVDEPVAADTLV</sequence>
<evidence type="ECO:0000256" key="8">
    <source>
        <dbReference type="ARBA" id="ARBA00023136"/>
    </source>
</evidence>
<gene>
    <name evidence="11" type="primary">mepA_3</name>
    <name evidence="11" type="ORF">ERS852411_01586</name>
</gene>
<dbReference type="InterPro" id="IPR045070">
    <property type="entry name" value="MATE_MepA-like"/>
</dbReference>
<evidence type="ECO:0000256" key="9">
    <source>
        <dbReference type="ARBA" id="ARBA00023251"/>
    </source>
</evidence>
<dbReference type="GO" id="GO:0042910">
    <property type="term" value="F:xenobiotic transmembrane transporter activity"/>
    <property type="evidence" value="ECO:0007669"/>
    <property type="project" value="InterPro"/>
</dbReference>
<dbReference type="InterPro" id="IPR051327">
    <property type="entry name" value="MATE_MepA_subfamily"/>
</dbReference>
<feature type="transmembrane region" description="Helical" evidence="10">
    <location>
        <begin position="152"/>
        <end position="175"/>
    </location>
</feature>
<reference evidence="11 12" key="1">
    <citation type="submission" date="2015-09" db="EMBL/GenBank/DDBJ databases">
        <authorList>
            <consortium name="Pathogen Informatics"/>
        </authorList>
    </citation>
    <scope>NUCLEOTIDE SEQUENCE [LARGE SCALE GENOMIC DNA]</scope>
    <source>
        <strain evidence="11 12">2789STDY5608854</strain>
    </source>
</reference>
<evidence type="ECO:0000256" key="6">
    <source>
        <dbReference type="ARBA" id="ARBA00022692"/>
    </source>
</evidence>
<name>A0A174FCL8_FLAPL</name>
<keyword evidence="5" id="KW-1003">Cell membrane</keyword>
<dbReference type="PANTHER" id="PTHR43823:SF3">
    <property type="entry name" value="MULTIDRUG EXPORT PROTEIN MEPA"/>
    <property type="match status" value="1"/>
</dbReference>
<feature type="transmembrane region" description="Helical" evidence="10">
    <location>
        <begin position="224"/>
        <end position="246"/>
    </location>
</feature>
<dbReference type="InterPro" id="IPR048279">
    <property type="entry name" value="MdtK-like"/>
</dbReference>
<evidence type="ECO:0000256" key="2">
    <source>
        <dbReference type="ARBA" id="ARBA00008417"/>
    </source>
</evidence>
<keyword evidence="8 10" id="KW-0472">Membrane</keyword>
<feature type="transmembrane region" description="Helical" evidence="10">
    <location>
        <begin position="428"/>
        <end position="449"/>
    </location>
</feature>
<comment type="similarity">
    <text evidence="2">Belongs to the multi antimicrobial extrusion (MATE) (TC 2.A.66.1) family. MepA subfamily.</text>
</comment>
<keyword evidence="4" id="KW-0813">Transport</keyword>
<dbReference type="Proteomes" id="UP000095746">
    <property type="component" value="Unassembled WGS sequence"/>
</dbReference>
<dbReference type="Pfam" id="PF01554">
    <property type="entry name" value="MatE"/>
    <property type="match status" value="2"/>
</dbReference>
<feature type="transmembrane region" description="Helical" evidence="10">
    <location>
        <begin position="252"/>
        <end position="275"/>
    </location>
</feature>
<accession>A0A174FCL8</accession>
<dbReference type="AlphaFoldDB" id="A0A174FCL8"/>
<protein>
    <recommendedName>
        <fullName evidence="3">Multidrug export protein MepA</fullName>
    </recommendedName>
</protein>
<feature type="transmembrane region" description="Helical" evidence="10">
    <location>
        <begin position="295"/>
        <end position="317"/>
    </location>
</feature>
<organism evidence="11 12">
    <name type="scientific">Flavonifractor plautii</name>
    <name type="common">Fusobacterium plautii</name>
    <dbReference type="NCBI Taxonomy" id="292800"/>
    <lineage>
        <taxon>Bacteria</taxon>
        <taxon>Bacillati</taxon>
        <taxon>Bacillota</taxon>
        <taxon>Clostridia</taxon>
        <taxon>Eubacteriales</taxon>
        <taxon>Oscillospiraceae</taxon>
        <taxon>Flavonifractor</taxon>
    </lineage>
</organism>
<comment type="subcellular location">
    <subcellularLocation>
        <location evidence="1">Cell membrane</location>
        <topology evidence="1">Multi-pass membrane protein</topology>
    </subcellularLocation>
</comment>
<dbReference type="CDD" id="cd13143">
    <property type="entry name" value="MATE_MepA_like"/>
    <property type="match status" value="1"/>
</dbReference>
<feature type="transmembrane region" description="Helical" evidence="10">
    <location>
        <begin position="386"/>
        <end position="408"/>
    </location>
</feature>
<dbReference type="GO" id="GO:0046677">
    <property type="term" value="P:response to antibiotic"/>
    <property type="evidence" value="ECO:0007669"/>
    <property type="project" value="UniProtKB-KW"/>
</dbReference>
<evidence type="ECO:0000313" key="11">
    <source>
        <dbReference type="EMBL" id="CUO46546.1"/>
    </source>
</evidence>
<dbReference type="GO" id="GO:0015297">
    <property type="term" value="F:antiporter activity"/>
    <property type="evidence" value="ECO:0007669"/>
    <property type="project" value="InterPro"/>
</dbReference>
<feature type="transmembrane region" description="Helical" evidence="10">
    <location>
        <begin position="485"/>
        <end position="504"/>
    </location>
</feature>
<evidence type="ECO:0000256" key="10">
    <source>
        <dbReference type="SAM" id="Phobius"/>
    </source>
</evidence>
<dbReference type="PANTHER" id="PTHR43823">
    <property type="entry name" value="SPORULATION PROTEIN YKVU"/>
    <property type="match status" value="1"/>
</dbReference>
<evidence type="ECO:0000256" key="3">
    <source>
        <dbReference type="ARBA" id="ARBA00022106"/>
    </source>
</evidence>